<keyword evidence="5 6" id="KW-0326">Glycosidase</keyword>
<reference evidence="12" key="2">
    <citation type="journal article" date="2017" name="J. Anim. Genet.">
        <title>Multiple reference genome sequences of hot pepper reveal the massive evolution of plant disease resistance genes by retroduplication.</title>
        <authorList>
            <person name="Kim S."/>
            <person name="Park J."/>
            <person name="Yeom S.-I."/>
            <person name="Kim Y.-M."/>
            <person name="Seo E."/>
            <person name="Kim K.-T."/>
            <person name="Kim M.-S."/>
            <person name="Lee J.M."/>
            <person name="Cheong K."/>
            <person name="Shin H.-S."/>
            <person name="Kim S.-B."/>
            <person name="Han K."/>
            <person name="Lee J."/>
            <person name="Park M."/>
            <person name="Lee H.-A."/>
            <person name="Lee H.-Y."/>
            <person name="Lee Y."/>
            <person name="Oh S."/>
            <person name="Lee J.H."/>
            <person name="Choi E."/>
            <person name="Choi E."/>
            <person name="Lee S.E."/>
            <person name="Jeon J."/>
            <person name="Kim H."/>
            <person name="Choi G."/>
            <person name="Song H."/>
            <person name="Lee J."/>
            <person name="Lee S.-C."/>
            <person name="Kwon J.-K."/>
            <person name="Lee H.-Y."/>
            <person name="Koo N."/>
            <person name="Hong Y."/>
            <person name="Kim R.W."/>
            <person name="Kang W.-H."/>
            <person name="Huh J.H."/>
            <person name="Kang B.-C."/>
            <person name="Yang T.-J."/>
            <person name="Lee Y.-H."/>
            <person name="Bennetzen J.L."/>
            <person name="Choi D."/>
        </authorList>
    </citation>
    <scope>NUCLEOTIDE SEQUENCE [LARGE SCALE GENOMIC DNA]</scope>
    <source>
        <strain evidence="12">cv. PBC81</strain>
    </source>
</reference>
<evidence type="ECO:0000256" key="1">
    <source>
        <dbReference type="ARBA" id="ARBA00007806"/>
    </source>
</evidence>
<dbReference type="SUPFAM" id="SSF51011">
    <property type="entry name" value="Glycosyl hydrolase domain"/>
    <property type="match status" value="1"/>
</dbReference>
<dbReference type="AlphaFoldDB" id="A0A2G2X9P3"/>
<evidence type="ECO:0000259" key="10">
    <source>
        <dbReference type="Pfam" id="PF21365"/>
    </source>
</evidence>
<dbReference type="Proteomes" id="UP000224567">
    <property type="component" value="Unassembled WGS sequence"/>
</dbReference>
<keyword evidence="3 6" id="KW-0378">Hydrolase</keyword>
<evidence type="ECO:0000256" key="6">
    <source>
        <dbReference type="RuleBase" id="RU361185"/>
    </source>
</evidence>
<feature type="domain" description="Glycoside hydrolase family 31 TIM barrel" evidence="9">
    <location>
        <begin position="310"/>
        <end position="424"/>
    </location>
</feature>
<keyword evidence="2" id="KW-0732">Signal</keyword>
<dbReference type="OrthoDB" id="1661759at2759"/>
<dbReference type="PROSITE" id="PS00707">
    <property type="entry name" value="GLYCOSYL_HYDROL_F31_2"/>
    <property type="match status" value="1"/>
</dbReference>
<dbReference type="Pfam" id="PF01055">
    <property type="entry name" value="Glyco_hydro_31_2nd"/>
    <property type="match status" value="2"/>
</dbReference>
<evidence type="ECO:0000256" key="7">
    <source>
        <dbReference type="SAM" id="MobiDB-lite"/>
    </source>
</evidence>
<dbReference type="PANTHER" id="PTHR46238">
    <property type="entry name" value="REVERSE TRANSCRIPTASE DOMAIN-CONTAINING PROTEIN"/>
    <property type="match status" value="1"/>
</dbReference>
<feature type="domain" description="Glycoside hydrolase family 31 TIM barrel" evidence="9">
    <location>
        <begin position="227"/>
        <end position="309"/>
    </location>
</feature>
<dbReference type="SUPFAM" id="SSF51445">
    <property type="entry name" value="(Trans)glycosidases"/>
    <property type="match status" value="1"/>
</dbReference>
<keyword evidence="8" id="KW-0812">Transmembrane</keyword>
<evidence type="ECO:0000256" key="5">
    <source>
        <dbReference type="ARBA" id="ARBA00023295"/>
    </source>
</evidence>
<evidence type="ECO:0000313" key="11">
    <source>
        <dbReference type="EMBL" id="PHT54232.1"/>
    </source>
</evidence>
<feature type="domain" description="Glycosyl hydrolase family 31 C-terminal" evidence="10">
    <location>
        <begin position="432"/>
        <end position="521"/>
    </location>
</feature>
<dbReference type="GO" id="GO:0004553">
    <property type="term" value="F:hydrolase activity, hydrolyzing O-glycosyl compounds"/>
    <property type="evidence" value="ECO:0007669"/>
    <property type="project" value="InterPro"/>
</dbReference>
<evidence type="ECO:0000256" key="4">
    <source>
        <dbReference type="ARBA" id="ARBA00023180"/>
    </source>
</evidence>
<dbReference type="PANTHER" id="PTHR46238:SF8">
    <property type="entry name" value="ENDONUCLEASE_EXONUCLEASE_PHOSPHATASE DOMAIN-CONTAINING PROTEIN"/>
    <property type="match status" value="1"/>
</dbReference>
<dbReference type="STRING" id="33114.A0A2G2X9P3"/>
<dbReference type="InterPro" id="IPR000322">
    <property type="entry name" value="Glyco_hydro_31_TIM"/>
</dbReference>
<comment type="similarity">
    <text evidence="1 6">Belongs to the glycosyl hydrolase 31 family.</text>
</comment>
<dbReference type="Gene3D" id="2.60.40.1180">
    <property type="entry name" value="Golgi alpha-mannosidase II"/>
    <property type="match status" value="2"/>
</dbReference>
<evidence type="ECO:0000313" key="12">
    <source>
        <dbReference type="Proteomes" id="UP000224567"/>
    </source>
</evidence>
<keyword evidence="4" id="KW-0325">Glycoprotein</keyword>
<sequence>MDILFSCHLIDETRKGVNDKLEVWRQTLESKGFRLSRSKTEYLECKFNDVRLEDEVVVKLESQEVCKRDSFKYLGSVIQGNGEIDEDVSHRIGAGWLKWKLASGVLCDKKVPPKLKGKFYRMVVRPAMLYGAECWPVKNSHIQKMKVAEMRMLRWMCGMTRGDRVRNETIREKVGVAPVECKMREVRLSWFGHVKRRDMDAPVRRCERLALDGFRRGRGRPKKYWGEVIRRDMEQLQLTEDMTLDRKMKKLVDALHHNGQKFVLILDPGISINSSYETYKRGMQADVFIKRDGVPYFAKTTNASFIDITGKRPFILSRSTFVGAGKYTAHCTGDNAVTWDDLAYSFPGILSSGLFGIPMVGADICGFASNTTEELCRRWIQLGAFYPFARDHCDQELYICDSVAATAKKVLGLRYQLLPYFYTLMFEAHTKGIPIARPLFFSFPEDTNTYTIDSHFLIGKGLMVSPVLTSGAVSVNRYFPSGTWFNMFNYSNYINMKSGSYISLDAPPDHINLHLQEGNIVAMQGEAMTTRAARETPFELLVAINSRYILDVLSFVGVGVGVGVLSFVGAGIIKNENVSRDNEEDIEGASVERSTDLEEEDENKNEEKDRDSKDGDDEESDKRR</sequence>
<evidence type="ECO:0000256" key="2">
    <source>
        <dbReference type="ARBA" id="ARBA00022729"/>
    </source>
</evidence>
<keyword evidence="12" id="KW-1185">Reference proteome</keyword>
<feature type="compositionally biased region" description="Acidic residues" evidence="7">
    <location>
        <begin position="614"/>
        <end position="624"/>
    </location>
</feature>
<dbReference type="FunFam" id="2.60.40.1180:FF:000044">
    <property type="entry name" value="Alpha-glucosidase 1"/>
    <property type="match status" value="1"/>
</dbReference>
<dbReference type="Gene3D" id="3.20.20.80">
    <property type="entry name" value="Glycosidases"/>
    <property type="match status" value="2"/>
</dbReference>
<dbReference type="InterPro" id="IPR017853">
    <property type="entry name" value="GH"/>
</dbReference>
<organism evidence="11 12">
    <name type="scientific">Capsicum baccatum</name>
    <name type="common">Peruvian pepper</name>
    <dbReference type="NCBI Taxonomy" id="33114"/>
    <lineage>
        <taxon>Eukaryota</taxon>
        <taxon>Viridiplantae</taxon>
        <taxon>Streptophyta</taxon>
        <taxon>Embryophyta</taxon>
        <taxon>Tracheophyta</taxon>
        <taxon>Spermatophyta</taxon>
        <taxon>Magnoliopsida</taxon>
        <taxon>eudicotyledons</taxon>
        <taxon>Gunneridae</taxon>
        <taxon>Pentapetalae</taxon>
        <taxon>asterids</taxon>
        <taxon>lamiids</taxon>
        <taxon>Solanales</taxon>
        <taxon>Solanaceae</taxon>
        <taxon>Solanoideae</taxon>
        <taxon>Capsiceae</taxon>
        <taxon>Capsicum</taxon>
    </lineage>
</organism>
<evidence type="ECO:0000256" key="8">
    <source>
        <dbReference type="SAM" id="Phobius"/>
    </source>
</evidence>
<evidence type="ECO:0000259" key="9">
    <source>
        <dbReference type="Pfam" id="PF01055"/>
    </source>
</evidence>
<name>A0A2G2X9P3_CAPBA</name>
<keyword evidence="8" id="KW-0472">Membrane</keyword>
<evidence type="ECO:0000256" key="3">
    <source>
        <dbReference type="ARBA" id="ARBA00022801"/>
    </source>
</evidence>
<comment type="caution">
    <text evidence="11">The sequence shown here is derived from an EMBL/GenBank/DDBJ whole genome shotgun (WGS) entry which is preliminary data.</text>
</comment>
<keyword evidence="8" id="KW-1133">Transmembrane helix</keyword>
<gene>
    <name evidence="11" type="ORF">CQW23_08694</name>
</gene>
<protein>
    <submittedName>
        <fullName evidence="11">Alpha-glucosidase</fullName>
    </submittedName>
</protein>
<dbReference type="Pfam" id="PF21365">
    <property type="entry name" value="Glyco_hydro_31_3rd"/>
    <property type="match status" value="1"/>
</dbReference>
<feature type="transmembrane region" description="Helical" evidence="8">
    <location>
        <begin position="552"/>
        <end position="573"/>
    </location>
</feature>
<accession>A0A2G2X9P3</accession>
<dbReference type="GO" id="GO:0005975">
    <property type="term" value="P:carbohydrate metabolic process"/>
    <property type="evidence" value="ECO:0007669"/>
    <property type="project" value="InterPro"/>
</dbReference>
<dbReference type="InterPro" id="IPR030459">
    <property type="entry name" value="Glyco_hydro_31_CS"/>
</dbReference>
<proteinExistence type="inferred from homology"/>
<reference evidence="11 12" key="1">
    <citation type="journal article" date="2017" name="Genome Biol.">
        <title>New reference genome sequences of hot pepper reveal the massive evolution of plant disease-resistance genes by retroduplication.</title>
        <authorList>
            <person name="Kim S."/>
            <person name="Park J."/>
            <person name="Yeom S.I."/>
            <person name="Kim Y.M."/>
            <person name="Seo E."/>
            <person name="Kim K.T."/>
            <person name="Kim M.S."/>
            <person name="Lee J.M."/>
            <person name="Cheong K."/>
            <person name="Shin H.S."/>
            <person name="Kim S.B."/>
            <person name="Han K."/>
            <person name="Lee J."/>
            <person name="Park M."/>
            <person name="Lee H.A."/>
            <person name="Lee H.Y."/>
            <person name="Lee Y."/>
            <person name="Oh S."/>
            <person name="Lee J.H."/>
            <person name="Choi E."/>
            <person name="Choi E."/>
            <person name="Lee S.E."/>
            <person name="Jeon J."/>
            <person name="Kim H."/>
            <person name="Choi G."/>
            <person name="Song H."/>
            <person name="Lee J."/>
            <person name="Lee S.C."/>
            <person name="Kwon J.K."/>
            <person name="Lee H.Y."/>
            <person name="Koo N."/>
            <person name="Hong Y."/>
            <person name="Kim R.W."/>
            <person name="Kang W.H."/>
            <person name="Huh J.H."/>
            <person name="Kang B.C."/>
            <person name="Yang T.J."/>
            <person name="Lee Y.H."/>
            <person name="Bennetzen J.L."/>
            <person name="Choi D."/>
        </authorList>
    </citation>
    <scope>NUCLEOTIDE SEQUENCE [LARGE SCALE GENOMIC DNA]</scope>
    <source>
        <strain evidence="12">cv. PBC81</strain>
    </source>
</reference>
<dbReference type="InterPro" id="IPR048395">
    <property type="entry name" value="Glyco_hydro_31_C"/>
</dbReference>
<dbReference type="InterPro" id="IPR013780">
    <property type="entry name" value="Glyco_hydro_b"/>
</dbReference>
<feature type="region of interest" description="Disordered" evidence="7">
    <location>
        <begin position="580"/>
        <end position="624"/>
    </location>
</feature>
<dbReference type="EMBL" id="MLFT02000003">
    <property type="protein sequence ID" value="PHT54232.1"/>
    <property type="molecule type" value="Genomic_DNA"/>
</dbReference>